<gene>
    <name evidence="1" type="ORF">AMATHDRAFT_55791</name>
</gene>
<dbReference type="PANTHER" id="PTHR12840:SF1">
    <property type="entry name" value="NADH DEHYDROGENASE [UBIQUINONE] 1 BETA SUBCOMPLEX SUBUNIT 8, MITOCHONDRIAL"/>
    <property type="match status" value="1"/>
</dbReference>
<name>A0A2A9NU84_9AGAR</name>
<organism evidence="1 2">
    <name type="scientific">Amanita thiersii Skay4041</name>
    <dbReference type="NCBI Taxonomy" id="703135"/>
    <lineage>
        <taxon>Eukaryota</taxon>
        <taxon>Fungi</taxon>
        <taxon>Dikarya</taxon>
        <taxon>Basidiomycota</taxon>
        <taxon>Agaricomycotina</taxon>
        <taxon>Agaricomycetes</taxon>
        <taxon>Agaricomycetidae</taxon>
        <taxon>Agaricales</taxon>
        <taxon>Pluteineae</taxon>
        <taxon>Amanitaceae</taxon>
        <taxon>Amanita</taxon>
    </lineage>
</organism>
<evidence type="ECO:0000313" key="2">
    <source>
        <dbReference type="Proteomes" id="UP000242287"/>
    </source>
</evidence>
<dbReference type="GO" id="GO:0005739">
    <property type="term" value="C:mitochondrion"/>
    <property type="evidence" value="ECO:0007669"/>
    <property type="project" value="InterPro"/>
</dbReference>
<dbReference type="Pfam" id="PF05821">
    <property type="entry name" value="NDUF_B8"/>
    <property type="match status" value="1"/>
</dbReference>
<proteinExistence type="predicted"/>
<dbReference type="InterPro" id="IPR008699">
    <property type="entry name" value="NDUFB8"/>
</dbReference>
<sequence>MSSAIVRRVAGTHTALSRQFPLLFRQSTPAFSRSYASGVEEPDPQLNGYPQLPWVSRQSLPPKGWNDDLMRRNYGDTLHEQEEVLSMWGPDVAPLPPQTALKQFLLAAAGFVGFGYFIRDYITPDVPAIRREYPYDGLVTELGGMNENKARVERG</sequence>
<dbReference type="PANTHER" id="PTHR12840">
    <property type="entry name" value="NADH-UBIQUINONE OXIDOREDUCTASE ASHI SUBUNIT"/>
    <property type="match status" value="1"/>
</dbReference>
<evidence type="ECO:0000313" key="1">
    <source>
        <dbReference type="EMBL" id="PFH52924.1"/>
    </source>
</evidence>
<reference evidence="1 2" key="1">
    <citation type="submission" date="2014-02" db="EMBL/GenBank/DDBJ databases">
        <title>Transposable element dynamics among asymbiotic and ectomycorrhizal Amanita fungi.</title>
        <authorList>
            <consortium name="DOE Joint Genome Institute"/>
            <person name="Hess J."/>
            <person name="Skrede I."/>
            <person name="Wolfe B."/>
            <person name="LaButti K."/>
            <person name="Ohm R.A."/>
            <person name="Grigoriev I.V."/>
            <person name="Pringle A."/>
        </authorList>
    </citation>
    <scope>NUCLEOTIDE SEQUENCE [LARGE SCALE GENOMIC DNA]</scope>
    <source>
        <strain evidence="1 2">SKay4041</strain>
    </source>
</reference>
<dbReference type="AlphaFoldDB" id="A0A2A9NU84"/>
<keyword evidence="2" id="KW-1185">Reference proteome</keyword>
<dbReference type="Proteomes" id="UP000242287">
    <property type="component" value="Unassembled WGS sequence"/>
</dbReference>
<dbReference type="EMBL" id="KZ301976">
    <property type="protein sequence ID" value="PFH52924.1"/>
    <property type="molecule type" value="Genomic_DNA"/>
</dbReference>
<protein>
    <submittedName>
        <fullName evidence="1">Uncharacterized protein</fullName>
    </submittedName>
</protein>
<dbReference type="STRING" id="703135.A0A2A9NU84"/>
<accession>A0A2A9NU84</accession>
<dbReference type="OrthoDB" id="2014058at2759"/>